<gene>
    <name evidence="2" type="ORF">AWJ07_02850</name>
</gene>
<comment type="caution">
    <text evidence="2">The sequence shown here is derived from an EMBL/GenBank/DDBJ whole genome shotgun (WGS) entry which is preliminary data.</text>
</comment>
<name>A0A106C3E6_SHEFR</name>
<evidence type="ECO:0000313" key="3">
    <source>
        <dbReference type="Proteomes" id="UP000055702"/>
    </source>
</evidence>
<proteinExistence type="predicted"/>
<dbReference type="RefSeq" id="WP_059744157.1">
    <property type="nucleotide sequence ID" value="NZ_LRDC01000001.1"/>
</dbReference>
<protein>
    <submittedName>
        <fullName evidence="2">Uncharacterized protein</fullName>
    </submittedName>
</protein>
<organism evidence="2">
    <name type="scientific">Shewanella frigidimarina</name>
    <dbReference type="NCBI Taxonomy" id="56812"/>
    <lineage>
        <taxon>Bacteria</taxon>
        <taxon>Pseudomonadati</taxon>
        <taxon>Pseudomonadota</taxon>
        <taxon>Gammaproteobacteria</taxon>
        <taxon>Alteromonadales</taxon>
        <taxon>Shewanellaceae</taxon>
        <taxon>Shewanella</taxon>
    </lineage>
</organism>
<sequence length="226" mass="24949">MPSTKVSAHLTENATESAIENATENATDSTTINSTANSSAPAINGSFMHGLSLANLSSKQQAWLLIGGLFIIVLIWDVWARLFVPSVVHSGKQEQHNIVSAQHSQLDQQTQQAINKLYANFDVPEPEITPTADVKPKLGMSLEDQQAQNGKLDKLFIDDNQYLLSGVFWDKQYFAVLLKIDVNTNTPEEIKVAQGQVFGSYTIEHITKQQITFVNGARTITLSMFK</sequence>
<feature type="transmembrane region" description="Helical" evidence="1">
    <location>
        <begin position="62"/>
        <end position="84"/>
    </location>
</feature>
<dbReference type="Proteomes" id="UP000055702">
    <property type="component" value="Unassembled WGS sequence"/>
</dbReference>
<evidence type="ECO:0000313" key="2">
    <source>
        <dbReference type="EMBL" id="KVX03512.1"/>
    </source>
</evidence>
<dbReference type="AlphaFoldDB" id="A0A106C3E6"/>
<keyword evidence="1" id="KW-0472">Membrane</keyword>
<reference evidence="2 3" key="1">
    <citation type="submission" date="2016-01" db="EMBL/GenBank/DDBJ databases">
        <title>Draft genome of the antarctic isolate Shewanella frigidimarina Ag06-30.</title>
        <authorList>
            <person name="Parmeciano Di Noto G."/>
            <person name="Vazquez S."/>
            <person name="Mac Cormack W."/>
            <person name="Iriarte A."/>
            <person name="Quiroga C."/>
        </authorList>
    </citation>
    <scope>NUCLEOTIDE SEQUENCE [LARGE SCALE GENOMIC DNA]</scope>
    <source>
        <strain evidence="2 3">Ag06-30</strain>
    </source>
</reference>
<keyword evidence="1" id="KW-1133">Transmembrane helix</keyword>
<dbReference type="EMBL" id="LRDC01000001">
    <property type="protein sequence ID" value="KVX03512.1"/>
    <property type="molecule type" value="Genomic_DNA"/>
</dbReference>
<evidence type="ECO:0000256" key="1">
    <source>
        <dbReference type="SAM" id="Phobius"/>
    </source>
</evidence>
<accession>A0A106C3E6</accession>
<keyword evidence="1" id="KW-0812">Transmembrane</keyword>